<dbReference type="InterPro" id="IPR001279">
    <property type="entry name" value="Metallo-B-lactamas"/>
</dbReference>
<keyword evidence="7" id="KW-1185">Reference proteome</keyword>
<dbReference type="SUPFAM" id="SSF56281">
    <property type="entry name" value="Metallo-hydrolase/oxidoreductase"/>
    <property type="match status" value="1"/>
</dbReference>
<dbReference type="RefSeq" id="WP_144246853.1">
    <property type="nucleotide sequence ID" value="NZ_VLPK01000001.1"/>
</dbReference>
<keyword evidence="4" id="KW-0862">Zinc</keyword>
<keyword evidence="2" id="KW-0479">Metal-binding</keyword>
<evidence type="ECO:0000313" key="7">
    <source>
        <dbReference type="Proteomes" id="UP000318733"/>
    </source>
</evidence>
<dbReference type="OrthoDB" id="9802897at2"/>
<dbReference type="AlphaFoldDB" id="A0A556MU21"/>
<evidence type="ECO:0000256" key="2">
    <source>
        <dbReference type="ARBA" id="ARBA00022723"/>
    </source>
</evidence>
<evidence type="ECO:0000256" key="4">
    <source>
        <dbReference type="ARBA" id="ARBA00022833"/>
    </source>
</evidence>
<proteinExistence type="inferred from homology"/>
<keyword evidence="3 6" id="KW-0378">Hydrolase</keyword>
<dbReference type="GO" id="GO:0046872">
    <property type="term" value="F:metal ion binding"/>
    <property type="evidence" value="ECO:0007669"/>
    <property type="project" value="UniProtKB-KW"/>
</dbReference>
<dbReference type="EMBL" id="VLPK01000001">
    <property type="protein sequence ID" value="TSJ43288.1"/>
    <property type="molecule type" value="Genomic_DNA"/>
</dbReference>
<feature type="domain" description="Metallo-beta-lactamase" evidence="5">
    <location>
        <begin position="39"/>
        <end position="235"/>
    </location>
</feature>
<reference evidence="6 7" key="1">
    <citation type="submission" date="2019-07" db="EMBL/GenBank/DDBJ databases">
        <authorList>
            <person name="Huq M.A."/>
        </authorList>
    </citation>
    <scope>NUCLEOTIDE SEQUENCE [LARGE SCALE GENOMIC DNA]</scope>
    <source>
        <strain evidence="6 7">MAH-19</strain>
    </source>
</reference>
<comment type="similarity">
    <text evidence="1">Belongs to the metallo-beta-lactamase superfamily.</text>
</comment>
<evidence type="ECO:0000313" key="6">
    <source>
        <dbReference type="EMBL" id="TSJ43288.1"/>
    </source>
</evidence>
<evidence type="ECO:0000256" key="1">
    <source>
        <dbReference type="ARBA" id="ARBA00007749"/>
    </source>
</evidence>
<dbReference type="SMART" id="SM00849">
    <property type="entry name" value="Lactamase_B"/>
    <property type="match status" value="1"/>
</dbReference>
<evidence type="ECO:0000259" key="5">
    <source>
        <dbReference type="SMART" id="SM00849"/>
    </source>
</evidence>
<accession>A0A556MU21</accession>
<dbReference type="Gene3D" id="3.60.15.10">
    <property type="entry name" value="Ribonuclease Z/Hydroxyacylglutathione hydrolase-like"/>
    <property type="match status" value="1"/>
</dbReference>
<comment type="caution">
    <text evidence="6">The sequence shown here is derived from an EMBL/GenBank/DDBJ whole genome shotgun (WGS) entry which is preliminary data.</text>
</comment>
<dbReference type="Proteomes" id="UP000318733">
    <property type="component" value="Unassembled WGS sequence"/>
</dbReference>
<dbReference type="PANTHER" id="PTHR42978">
    <property type="entry name" value="QUORUM-QUENCHING LACTONASE YTNP-RELATED-RELATED"/>
    <property type="match status" value="1"/>
</dbReference>
<dbReference type="Pfam" id="PF00753">
    <property type="entry name" value="Lactamase_B"/>
    <property type="match status" value="1"/>
</dbReference>
<name>A0A556MU21_9SPHI</name>
<dbReference type="InterPro" id="IPR036866">
    <property type="entry name" value="RibonucZ/Hydroxyglut_hydro"/>
</dbReference>
<evidence type="ECO:0000256" key="3">
    <source>
        <dbReference type="ARBA" id="ARBA00022801"/>
    </source>
</evidence>
<dbReference type="GO" id="GO:0016787">
    <property type="term" value="F:hydrolase activity"/>
    <property type="evidence" value="ECO:0007669"/>
    <property type="project" value="UniProtKB-KW"/>
</dbReference>
<organism evidence="6 7">
    <name type="scientific">Mucilaginibacter corticis</name>
    <dbReference type="NCBI Taxonomy" id="2597670"/>
    <lineage>
        <taxon>Bacteria</taxon>
        <taxon>Pseudomonadati</taxon>
        <taxon>Bacteroidota</taxon>
        <taxon>Sphingobacteriia</taxon>
        <taxon>Sphingobacteriales</taxon>
        <taxon>Sphingobacteriaceae</taxon>
        <taxon>Mucilaginibacter</taxon>
    </lineage>
</organism>
<gene>
    <name evidence="6" type="ORF">FO440_03590</name>
</gene>
<dbReference type="InterPro" id="IPR051013">
    <property type="entry name" value="MBL_superfamily_lactonases"/>
</dbReference>
<sequence>MKIFPLGEGSYSVDASKKFVPFDPQIDNYRDRPGSLFIHVNPFLVQTATDLILFDCGLGYKDTRDELFLHQHIRSAGFDPEDVTLVLMSHLHYDHSGGLVVERNGKLEPSFPGAEHVIQRGEWETAFSGRSSSYHQEIFDSLQRSAQITFVEGSGEFKPGIKYELSGGHCQYHQVFWIEDGEDKCFFGGDELPEPEQLIRRFKAKYDFDAQKAMELRDIYGKKAAAEGWTCLFYHAKTNPVGNINYNGDHFTIIPVQ</sequence>
<protein>
    <submittedName>
        <fullName evidence="6">MBL fold metallo-hydrolase</fullName>
    </submittedName>
</protein>